<keyword evidence="2" id="KW-1185">Reference proteome</keyword>
<dbReference type="Proteomes" id="UP000805193">
    <property type="component" value="Unassembled WGS sequence"/>
</dbReference>
<organism evidence="1 2">
    <name type="scientific">Ixodes persulcatus</name>
    <name type="common">Taiga tick</name>
    <dbReference type="NCBI Taxonomy" id="34615"/>
    <lineage>
        <taxon>Eukaryota</taxon>
        <taxon>Metazoa</taxon>
        <taxon>Ecdysozoa</taxon>
        <taxon>Arthropoda</taxon>
        <taxon>Chelicerata</taxon>
        <taxon>Arachnida</taxon>
        <taxon>Acari</taxon>
        <taxon>Parasitiformes</taxon>
        <taxon>Ixodida</taxon>
        <taxon>Ixodoidea</taxon>
        <taxon>Ixodidae</taxon>
        <taxon>Ixodinae</taxon>
        <taxon>Ixodes</taxon>
    </lineage>
</organism>
<comment type="caution">
    <text evidence="1">The sequence shown here is derived from an EMBL/GenBank/DDBJ whole genome shotgun (WGS) entry which is preliminary data.</text>
</comment>
<accession>A0AC60QHK0</accession>
<reference evidence="1 2" key="1">
    <citation type="journal article" date="2020" name="Cell">
        <title>Large-Scale Comparative Analyses of Tick Genomes Elucidate Their Genetic Diversity and Vector Capacities.</title>
        <authorList>
            <consortium name="Tick Genome and Microbiome Consortium (TIGMIC)"/>
            <person name="Jia N."/>
            <person name="Wang J."/>
            <person name="Shi W."/>
            <person name="Du L."/>
            <person name="Sun Y."/>
            <person name="Zhan W."/>
            <person name="Jiang J.F."/>
            <person name="Wang Q."/>
            <person name="Zhang B."/>
            <person name="Ji P."/>
            <person name="Bell-Sakyi L."/>
            <person name="Cui X.M."/>
            <person name="Yuan T.T."/>
            <person name="Jiang B.G."/>
            <person name="Yang W.F."/>
            <person name="Lam T.T."/>
            <person name="Chang Q.C."/>
            <person name="Ding S.J."/>
            <person name="Wang X.J."/>
            <person name="Zhu J.G."/>
            <person name="Ruan X.D."/>
            <person name="Zhao L."/>
            <person name="Wei J.T."/>
            <person name="Ye R.Z."/>
            <person name="Que T.C."/>
            <person name="Du C.H."/>
            <person name="Zhou Y.H."/>
            <person name="Cheng J.X."/>
            <person name="Dai P.F."/>
            <person name="Guo W.B."/>
            <person name="Han X.H."/>
            <person name="Huang E.J."/>
            <person name="Li L.F."/>
            <person name="Wei W."/>
            <person name="Gao Y.C."/>
            <person name="Liu J.Z."/>
            <person name="Shao H.Z."/>
            <person name="Wang X."/>
            <person name="Wang C.C."/>
            <person name="Yang T.C."/>
            <person name="Huo Q.B."/>
            <person name="Li W."/>
            <person name="Chen H.Y."/>
            <person name="Chen S.E."/>
            <person name="Zhou L.G."/>
            <person name="Ni X.B."/>
            <person name="Tian J.H."/>
            <person name="Sheng Y."/>
            <person name="Liu T."/>
            <person name="Pan Y.S."/>
            <person name="Xia L.Y."/>
            <person name="Li J."/>
            <person name="Zhao F."/>
            <person name="Cao W.C."/>
        </authorList>
    </citation>
    <scope>NUCLEOTIDE SEQUENCE [LARGE SCALE GENOMIC DNA]</scope>
    <source>
        <strain evidence="1">Iper-2018</strain>
    </source>
</reference>
<gene>
    <name evidence="1" type="ORF">HPB47_020001</name>
</gene>
<evidence type="ECO:0000313" key="2">
    <source>
        <dbReference type="Proteomes" id="UP000805193"/>
    </source>
</evidence>
<proteinExistence type="predicted"/>
<evidence type="ECO:0000313" key="1">
    <source>
        <dbReference type="EMBL" id="KAG0433362.1"/>
    </source>
</evidence>
<dbReference type="EMBL" id="JABSTQ010009066">
    <property type="protein sequence ID" value="KAG0433362.1"/>
    <property type="molecule type" value="Genomic_DNA"/>
</dbReference>
<protein>
    <submittedName>
        <fullName evidence="1">Uncharacterized protein</fullName>
    </submittedName>
</protein>
<sequence>MATLKFGDIKSKTYNLGPRGTAQGAVLFPLIFNLAMRGLAGALRAGPRVEHATYADDFTPWCRTGSDGEIEEHLQRAAVNVDCFARECALHCAPKKSKLYGSSESEEEVMRAYRHKDRGNGCAEARGCADIGAAHSASQREQANPGQTGHHDTQVCGMLRRIRNKKHWIKKEEALQLVQAFIISRLTYGTPYLQLNKTDRQRLRVFIRRAYKNALRLPERTATEGLLKLGVPNSIEELHEVQLISQLRRLEGTTNCRWLLDKFEMSVPGGSREGEETGARWITK</sequence>
<name>A0AC60QHK0_IXOPE</name>